<dbReference type="AlphaFoldDB" id="A0A370GVX6"/>
<dbReference type="EMBL" id="QQAY01000001">
    <property type="protein sequence ID" value="RDI47812.1"/>
    <property type="molecule type" value="Genomic_DNA"/>
</dbReference>
<keyword evidence="4" id="KW-1185">Reference proteome</keyword>
<gene>
    <name evidence="3" type="ORF">DFR59_101477</name>
</gene>
<keyword evidence="1" id="KW-0812">Transmembrane</keyword>
<dbReference type="RefSeq" id="WP_114744012.1">
    <property type="nucleotide sequence ID" value="NZ_QQAY01000001.1"/>
</dbReference>
<evidence type="ECO:0000259" key="2">
    <source>
        <dbReference type="Pfam" id="PF04235"/>
    </source>
</evidence>
<feature type="transmembrane region" description="Helical" evidence="1">
    <location>
        <begin position="277"/>
        <end position="301"/>
    </location>
</feature>
<dbReference type="Proteomes" id="UP000255326">
    <property type="component" value="Unassembled WGS sequence"/>
</dbReference>
<dbReference type="InterPro" id="IPR052529">
    <property type="entry name" value="Bact_Transport_Assoc"/>
</dbReference>
<keyword evidence="1" id="KW-1133">Transmembrane helix</keyword>
<sequence>MEPISSKDRILSIDILRGLALVGIFIVNIISFHTPVLYINPFEWWEFRNTLINYEWIDIFLEGSVYPIFALLFGFGLAAIRQRALKKGARFSRIGSRRLALLLFIGVLHAVFIWFGDILIIYALLGFLLMTVLPYSGRRLISFGLTLLLIPNLLFVFYLSWSSIANPYGAMLWTDIGGVKDSIASYTSSSYFDALHQRLIDWYAVNNPVNFLYMLTTIFPMMMIGAGAFKADLFKKVKENKGYWIAGMTVLLFLGILLKSLPYLLLQNTVFLYIQDIIGGPITGMGYIAAILLIVVNPLAGKILKPLAAAGRMSLTIYLMQSILSSFIFYGYGMGMYNRLPLETGVWVAIGIFMIQVILAEIWFSKFTYGPMESIWRKWTYK</sequence>
<feature type="transmembrane region" description="Helical" evidence="1">
    <location>
        <begin position="59"/>
        <end position="78"/>
    </location>
</feature>
<evidence type="ECO:0000313" key="3">
    <source>
        <dbReference type="EMBL" id="RDI47812.1"/>
    </source>
</evidence>
<dbReference type="OrthoDB" id="9807744at2"/>
<proteinExistence type="predicted"/>
<reference evidence="3 4" key="1">
    <citation type="submission" date="2018-07" db="EMBL/GenBank/DDBJ databases">
        <title>Genomic Encyclopedia of Type Strains, Phase IV (KMG-IV): sequencing the most valuable type-strain genomes for metagenomic binning, comparative biology and taxonomic classification.</title>
        <authorList>
            <person name="Goeker M."/>
        </authorList>
    </citation>
    <scope>NUCLEOTIDE SEQUENCE [LARGE SCALE GENOMIC DNA]</scope>
    <source>
        <strain evidence="3 4">DSM 25281</strain>
    </source>
</reference>
<dbReference type="Pfam" id="PF04235">
    <property type="entry name" value="DUF418"/>
    <property type="match status" value="1"/>
</dbReference>
<protein>
    <recommendedName>
        <fullName evidence="2">DUF418 domain-containing protein</fullName>
    </recommendedName>
</protein>
<evidence type="ECO:0000256" key="1">
    <source>
        <dbReference type="SAM" id="Phobius"/>
    </source>
</evidence>
<feature type="transmembrane region" description="Helical" evidence="1">
    <location>
        <begin position="20"/>
        <end position="39"/>
    </location>
</feature>
<dbReference type="InterPro" id="IPR007349">
    <property type="entry name" value="DUF418"/>
</dbReference>
<organism evidence="3 4">
    <name type="scientific">Falsibacillus pallidus</name>
    <dbReference type="NCBI Taxonomy" id="493781"/>
    <lineage>
        <taxon>Bacteria</taxon>
        <taxon>Bacillati</taxon>
        <taxon>Bacillota</taxon>
        <taxon>Bacilli</taxon>
        <taxon>Bacillales</taxon>
        <taxon>Bacillaceae</taxon>
        <taxon>Falsibacillus</taxon>
    </lineage>
</organism>
<feature type="transmembrane region" description="Helical" evidence="1">
    <location>
        <begin position="313"/>
        <end position="332"/>
    </location>
</feature>
<feature type="domain" description="DUF418" evidence="2">
    <location>
        <begin position="228"/>
        <end position="381"/>
    </location>
</feature>
<dbReference type="PANTHER" id="PTHR30590:SF2">
    <property type="entry name" value="INNER MEMBRANE PROTEIN"/>
    <property type="match status" value="1"/>
</dbReference>
<feature type="transmembrane region" description="Helical" evidence="1">
    <location>
        <begin position="243"/>
        <end position="265"/>
    </location>
</feature>
<dbReference type="PANTHER" id="PTHR30590">
    <property type="entry name" value="INNER MEMBRANE PROTEIN"/>
    <property type="match status" value="1"/>
</dbReference>
<feature type="transmembrane region" description="Helical" evidence="1">
    <location>
        <begin position="144"/>
        <end position="164"/>
    </location>
</feature>
<feature type="transmembrane region" description="Helical" evidence="1">
    <location>
        <begin position="99"/>
        <end position="115"/>
    </location>
</feature>
<accession>A0A370GVX6</accession>
<feature type="transmembrane region" description="Helical" evidence="1">
    <location>
        <begin position="344"/>
        <end position="364"/>
    </location>
</feature>
<keyword evidence="1" id="KW-0472">Membrane</keyword>
<feature type="transmembrane region" description="Helical" evidence="1">
    <location>
        <begin position="211"/>
        <end position="231"/>
    </location>
</feature>
<comment type="caution">
    <text evidence="3">The sequence shown here is derived from an EMBL/GenBank/DDBJ whole genome shotgun (WGS) entry which is preliminary data.</text>
</comment>
<name>A0A370GVX6_9BACI</name>
<evidence type="ECO:0000313" key="4">
    <source>
        <dbReference type="Proteomes" id="UP000255326"/>
    </source>
</evidence>